<feature type="region of interest" description="Disordered" evidence="1">
    <location>
        <begin position="1"/>
        <end position="23"/>
    </location>
</feature>
<name>A0A6J7WS06_9CAUD</name>
<proteinExistence type="predicted"/>
<protein>
    <submittedName>
        <fullName evidence="2">Uncharacterized protein</fullName>
    </submittedName>
</protein>
<reference evidence="2" key="1">
    <citation type="submission" date="2020-05" db="EMBL/GenBank/DDBJ databases">
        <authorList>
            <person name="Chiriac C."/>
            <person name="Salcher M."/>
            <person name="Ghai R."/>
            <person name="Kavagutti S V."/>
        </authorList>
    </citation>
    <scope>NUCLEOTIDE SEQUENCE</scope>
</reference>
<accession>A0A6J7WS06</accession>
<organism evidence="2">
    <name type="scientific">uncultured Caudovirales phage</name>
    <dbReference type="NCBI Taxonomy" id="2100421"/>
    <lineage>
        <taxon>Viruses</taxon>
        <taxon>Duplodnaviria</taxon>
        <taxon>Heunggongvirae</taxon>
        <taxon>Uroviricota</taxon>
        <taxon>Caudoviricetes</taxon>
        <taxon>Peduoviridae</taxon>
        <taxon>Maltschvirus</taxon>
        <taxon>Maltschvirus maltsch</taxon>
    </lineage>
</organism>
<gene>
    <name evidence="2" type="ORF">UFOVP226_3</name>
</gene>
<sequence>MSDQLDLFGAHARATDPQTSHEAARTVNVTRGQQIVLNEFLMYHEMTDEQLIQALKIRMGSCPDAKLSDSGARSRRAELVAIGILKDTKKTTTTASGRRTTVWGLNA</sequence>
<evidence type="ECO:0000313" key="2">
    <source>
        <dbReference type="EMBL" id="CAB5218844.1"/>
    </source>
</evidence>
<evidence type="ECO:0000256" key="1">
    <source>
        <dbReference type="SAM" id="MobiDB-lite"/>
    </source>
</evidence>
<dbReference type="EMBL" id="LR798272">
    <property type="protein sequence ID" value="CAB5218844.1"/>
    <property type="molecule type" value="Genomic_DNA"/>
</dbReference>